<feature type="transmembrane region" description="Helical" evidence="1">
    <location>
        <begin position="31"/>
        <end position="51"/>
    </location>
</feature>
<keyword evidence="1" id="KW-0472">Membrane</keyword>
<dbReference type="Proteomes" id="UP001551675">
    <property type="component" value="Unassembled WGS sequence"/>
</dbReference>
<keyword evidence="3" id="KW-1185">Reference proteome</keyword>
<protein>
    <submittedName>
        <fullName evidence="2">Uncharacterized protein</fullName>
    </submittedName>
</protein>
<keyword evidence="1" id="KW-1133">Transmembrane helix</keyword>
<keyword evidence="1" id="KW-0812">Transmembrane</keyword>
<comment type="caution">
    <text evidence="2">The sequence shown here is derived from an EMBL/GenBank/DDBJ whole genome shotgun (WGS) entry which is preliminary data.</text>
</comment>
<dbReference type="EMBL" id="JBFALK010000003">
    <property type="protein sequence ID" value="MEV0968393.1"/>
    <property type="molecule type" value="Genomic_DNA"/>
</dbReference>
<gene>
    <name evidence="2" type="ORF">AB0I59_07145</name>
</gene>
<organism evidence="2 3">
    <name type="scientific">Microtetraspora glauca</name>
    <dbReference type="NCBI Taxonomy" id="1996"/>
    <lineage>
        <taxon>Bacteria</taxon>
        <taxon>Bacillati</taxon>
        <taxon>Actinomycetota</taxon>
        <taxon>Actinomycetes</taxon>
        <taxon>Streptosporangiales</taxon>
        <taxon>Streptosporangiaceae</taxon>
        <taxon>Microtetraspora</taxon>
    </lineage>
</organism>
<evidence type="ECO:0000256" key="1">
    <source>
        <dbReference type="SAM" id="Phobius"/>
    </source>
</evidence>
<reference evidence="2 3" key="1">
    <citation type="submission" date="2024-06" db="EMBL/GenBank/DDBJ databases">
        <title>The Natural Products Discovery Center: Release of the First 8490 Sequenced Strains for Exploring Actinobacteria Biosynthetic Diversity.</title>
        <authorList>
            <person name="Kalkreuter E."/>
            <person name="Kautsar S.A."/>
            <person name="Yang D."/>
            <person name="Bader C.D."/>
            <person name="Teijaro C.N."/>
            <person name="Fluegel L."/>
            <person name="Davis C.M."/>
            <person name="Simpson J.R."/>
            <person name="Lauterbach L."/>
            <person name="Steele A.D."/>
            <person name="Gui C."/>
            <person name="Meng S."/>
            <person name="Li G."/>
            <person name="Viehrig K."/>
            <person name="Ye F."/>
            <person name="Su P."/>
            <person name="Kiefer A.F."/>
            <person name="Nichols A."/>
            <person name="Cepeda A.J."/>
            <person name="Yan W."/>
            <person name="Fan B."/>
            <person name="Jiang Y."/>
            <person name="Adhikari A."/>
            <person name="Zheng C.-J."/>
            <person name="Schuster L."/>
            <person name="Cowan T.M."/>
            <person name="Smanski M.J."/>
            <person name="Chevrette M.G."/>
            <person name="De Carvalho L.P.S."/>
            <person name="Shen B."/>
        </authorList>
    </citation>
    <scope>NUCLEOTIDE SEQUENCE [LARGE SCALE GENOMIC DNA]</scope>
    <source>
        <strain evidence="2 3">NPDC050100</strain>
    </source>
</reference>
<evidence type="ECO:0000313" key="2">
    <source>
        <dbReference type="EMBL" id="MEV0968393.1"/>
    </source>
</evidence>
<dbReference type="RefSeq" id="WP_358131018.1">
    <property type="nucleotide sequence ID" value="NZ_JBFALK010000003.1"/>
</dbReference>
<name>A0ABV3G9W9_MICGL</name>
<accession>A0ABV3G9W9</accession>
<evidence type="ECO:0000313" key="3">
    <source>
        <dbReference type="Proteomes" id="UP001551675"/>
    </source>
</evidence>
<proteinExistence type="predicted"/>
<sequence length="61" mass="6355">MLAVVAAIVFGIAFLLDLFDAGIGIGMTALIALGLCLLALHQAGIGTASAWRGSWRSRARR</sequence>